<keyword evidence="2" id="KW-1185">Reference proteome</keyword>
<protein>
    <submittedName>
        <fullName evidence="1">Uncharacterized protein</fullName>
    </submittedName>
</protein>
<proteinExistence type="predicted"/>
<dbReference type="EMBL" id="KV745644">
    <property type="protein sequence ID" value="OCK73827.1"/>
    <property type="molecule type" value="Genomic_DNA"/>
</dbReference>
<evidence type="ECO:0000313" key="2">
    <source>
        <dbReference type="Proteomes" id="UP000250266"/>
    </source>
</evidence>
<accession>A0A8E2DY47</accession>
<reference evidence="1 2" key="1">
    <citation type="journal article" date="2016" name="Nat. Commun.">
        <title>Ectomycorrhizal ecology is imprinted in the genome of the dominant symbiotic fungus Cenococcum geophilum.</title>
        <authorList>
            <consortium name="DOE Joint Genome Institute"/>
            <person name="Peter M."/>
            <person name="Kohler A."/>
            <person name="Ohm R.A."/>
            <person name="Kuo A."/>
            <person name="Krutzmann J."/>
            <person name="Morin E."/>
            <person name="Arend M."/>
            <person name="Barry K.W."/>
            <person name="Binder M."/>
            <person name="Choi C."/>
            <person name="Clum A."/>
            <person name="Copeland A."/>
            <person name="Grisel N."/>
            <person name="Haridas S."/>
            <person name="Kipfer T."/>
            <person name="LaButti K."/>
            <person name="Lindquist E."/>
            <person name="Lipzen A."/>
            <person name="Maire R."/>
            <person name="Meier B."/>
            <person name="Mihaltcheva S."/>
            <person name="Molinier V."/>
            <person name="Murat C."/>
            <person name="Poggeler S."/>
            <person name="Quandt C.A."/>
            <person name="Sperisen C."/>
            <person name="Tritt A."/>
            <person name="Tisserant E."/>
            <person name="Crous P.W."/>
            <person name="Henrissat B."/>
            <person name="Nehls U."/>
            <person name="Egli S."/>
            <person name="Spatafora J.W."/>
            <person name="Grigoriev I.V."/>
            <person name="Martin F.M."/>
        </authorList>
    </citation>
    <scope>NUCLEOTIDE SEQUENCE [LARGE SCALE GENOMIC DNA]</scope>
    <source>
        <strain evidence="1 2">CBS 459.81</strain>
    </source>
</reference>
<sequence length="80" mass="8941">MSLLEIPESVYTIDVHVIDTISRINGLPVDFFLEPCISGFARLNVPSLSFLVQHAPSQRKVLFDLGVRNDWPSLSCAILE</sequence>
<dbReference type="AlphaFoldDB" id="A0A8E2DY47"/>
<organism evidence="1 2">
    <name type="scientific">Lepidopterella palustris CBS 459.81</name>
    <dbReference type="NCBI Taxonomy" id="1314670"/>
    <lineage>
        <taxon>Eukaryota</taxon>
        <taxon>Fungi</taxon>
        <taxon>Dikarya</taxon>
        <taxon>Ascomycota</taxon>
        <taxon>Pezizomycotina</taxon>
        <taxon>Dothideomycetes</taxon>
        <taxon>Pleosporomycetidae</taxon>
        <taxon>Mytilinidiales</taxon>
        <taxon>Argynnaceae</taxon>
        <taxon>Lepidopterella</taxon>
    </lineage>
</organism>
<gene>
    <name evidence="1" type="ORF">K432DRAFT_311958</name>
</gene>
<dbReference type="Proteomes" id="UP000250266">
    <property type="component" value="Unassembled WGS sequence"/>
</dbReference>
<evidence type="ECO:0000313" key="1">
    <source>
        <dbReference type="EMBL" id="OCK73827.1"/>
    </source>
</evidence>
<name>A0A8E2DY47_9PEZI</name>
<dbReference type="OrthoDB" id="10250730at2759"/>